<protein>
    <recommendedName>
        <fullName evidence="5">AAA+ ATPase domain-containing protein</fullName>
    </recommendedName>
</protein>
<dbReference type="InterPro" id="IPR015415">
    <property type="entry name" value="Spast_Vps4_C"/>
</dbReference>
<feature type="compositionally biased region" description="Low complexity" evidence="4">
    <location>
        <begin position="385"/>
        <end position="412"/>
    </location>
</feature>
<proteinExistence type="inferred from homology"/>
<dbReference type="EMBL" id="LVLJ01001187">
    <property type="protein sequence ID" value="OAE31088.1"/>
    <property type="molecule type" value="Genomic_DNA"/>
</dbReference>
<evidence type="ECO:0000256" key="4">
    <source>
        <dbReference type="SAM" id="MobiDB-lite"/>
    </source>
</evidence>
<accession>A0A176WCY5</accession>
<dbReference type="SMART" id="SM00382">
    <property type="entry name" value="AAA"/>
    <property type="match status" value="1"/>
</dbReference>
<keyword evidence="8" id="KW-1185">Reference proteome</keyword>
<comment type="similarity">
    <text evidence="1">Belongs to the AAA ATPase family.</text>
</comment>
<dbReference type="Gene3D" id="3.40.50.300">
    <property type="entry name" value="P-loop containing nucleotide triphosphate hydrolases"/>
    <property type="match status" value="1"/>
</dbReference>
<evidence type="ECO:0000256" key="2">
    <source>
        <dbReference type="ARBA" id="ARBA00022741"/>
    </source>
</evidence>
<evidence type="ECO:0000256" key="1">
    <source>
        <dbReference type="ARBA" id="ARBA00006914"/>
    </source>
</evidence>
<feature type="compositionally biased region" description="Basic and acidic residues" evidence="4">
    <location>
        <begin position="142"/>
        <end position="152"/>
    </location>
</feature>
<dbReference type="FunFam" id="1.10.8.60:FF:000022">
    <property type="entry name" value="Fidgetin like 1"/>
    <property type="match status" value="1"/>
</dbReference>
<feature type="compositionally biased region" description="Basic and acidic residues" evidence="4">
    <location>
        <begin position="106"/>
        <end position="118"/>
    </location>
</feature>
<evidence type="ECO:0000259" key="5">
    <source>
        <dbReference type="SMART" id="SM00382"/>
    </source>
</evidence>
<feature type="region of interest" description="Disordered" evidence="4">
    <location>
        <begin position="245"/>
        <end position="265"/>
    </location>
</feature>
<dbReference type="InterPro" id="IPR041569">
    <property type="entry name" value="AAA_lid_3"/>
</dbReference>
<feature type="domain" description="AAA+ ATPase" evidence="5">
    <location>
        <begin position="530"/>
        <end position="666"/>
    </location>
</feature>
<dbReference type="InterPro" id="IPR050304">
    <property type="entry name" value="MT-severing_AAA_ATPase"/>
</dbReference>
<gene>
    <name evidence="7" type="ORF">AXG93_4031s1400</name>
    <name evidence="6" type="ORF">Mp_6g03280</name>
</gene>
<dbReference type="AlphaFoldDB" id="A0A176WCY5"/>
<keyword evidence="3" id="KW-0067">ATP-binding</keyword>
<feature type="region of interest" description="Disordered" evidence="4">
    <location>
        <begin position="292"/>
        <end position="361"/>
    </location>
</feature>
<evidence type="ECO:0000313" key="9">
    <source>
        <dbReference type="Proteomes" id="UP001162541"/>
    </source>
</evidence>
<organism evidence="7 8">
    <name type="scientific">Marchantia polymorpha subsp. ruderalis</name>
    <dbReference type="NCBI Taxonomy" id="1480154"/>
    <lineage>
        <taxon>Eukaryota</taxon>
        <taxon>Viridiplantae</taxon>
        <taxon>Streptophyta</taxon>
        <taxon>Embryophyta</taxon>
        <taxon>Marchantiophyta</taxon>
        <taxon>Marchantiopsida</taxon>
        <taxon>Marchantiidae</taxon>
        <taxon>Marchantiales</taxon>
        <taxon>Marchantiaceae</taxon>
        <taxon>Marchantia</taxon>
    </lineage>
</organism>
<feature type="region of interest" description="Disordered" evidence="4">
    <location>
        <begin position="101"/>
        <end position="120"/>
    </location>
</feature>
<name>A0A176WCY5_MARPO</name>
<dbReference type="Pfam" id="PF17862">
    <property type="entry name" value="AAA_lid_3"/>
    <property type="match status" value="1"/>
</dbReference>
<feature type="compositionally biased region" description="Basic and acidic residues" evidence="4">
    <location>
        <begin position="339"/>
        <end position="353"/>
    </location>
</feature>
<sequence>MMKAGSAAAAAAAASVGEAGAASAGHGADAAGVDAKLKRLHSLLFGSENALAAADSETALGLALRLLGFLGSESKTAEDEAYICKMLKVVHSTVDTARRGLNSGREAQERTRSDEPRFSAHSCSIDLQRIKNSKYFSSVYRTPDKTPDELSASRDGATAQLSRAPSMPTVRSDLIFPRMENEKGAERRVPISARGMMQSKITNYGGNGVKPSGNQYVLKAESSENCRVPCRRLSAEAVEPYAPAAKHSLPSEPVAKATTSKSVPRRTADIVDSDFIPAPDDEEDDKSLWNSYGSGRKRGRNSYLHKKAQTKTRGGFRNDDSDDEFGERAPKVSSYITRKKQETMKQLQKKEECGSDSEDDVEDRANAFVTAKQKWAMESLCKRMSSSNPGGSNSFPNGGNASSNGRNGAAKSLGVRRGVRGNFVPPVRFNGGSTSGAAAAPRQQHGGENGVEDSTKKCLELLVGPDGELPERLRNLEPKLIEHVSNEIMEQDPNVRWDDIAGLEHAKKCVTEMVIWPLLRPDIFQGCRAPGKGLLLFGPPGTGKTMIGKAIAGEARATFFSISASSLTSKWIGEGEKLVRALFGVASCRQPAVIFIDEVDSLLSQRKAEGEHESSRRLKTQFLIEMEGCGSGTEQILLIGATNRPQELDEAARRRLSKRLYIPLPSAAARAWIVRSLLNKDGLMTLSDDEVETICTRTDGYSGSDMKNLVKEASMGPLREALTQGKDISKISNDEMRSISLQDFMSALQQVRASVSQHELGLYEDWNKQFGSLAL</sequence>
<feature type="compositionally biased region" description="Basic residues" evidence="4">
    <location>
        <begin position="295"/>
        <end position="310"/>
    </location>
</feature>
<dbReference type="InterPro" id="IPR056224">
    <property type="entry name" value="FIGL1_N"/>
</dbReference>
<reference evidence="6" key="2">
    <citation type="journal article" date="2019" name="Curr. Biol.">
        <title>Chromatin organization in early land plants reveals an ancestral association between H3K27me3, transposons, and constitutive heterochromatin.</title>
        <authorList>
            <person name="Montgomery S.A."/>
            <person name="Tanizawa Y."/>
            <person name="Galik B."/>
            <person name="Wang N."/>
            <person name="Ito T."/>
            <person name="Mochizuki T."/>
            <person name="Akimcheva S."/>
            <person name="Bowman J."/>
            <person name="Cognat V."/>
            <person name="Drouard L."/>
            <person name="Ekker H."/>
            <person name="Houng S."/>
            <person name="Kohchi T."/>
            <person name="Lin S."/>
            <person name="Liu L.D."/>
            <person name="Nakamura Y."/>
            <person name="Valeeva L.R."/>
            <person name="Shakirov E.V."/>
            <person name="Shippen D.E."/>
            <person name="Wei W."/>
            <person name="Yagura M."/>
            <person name="Yamaoka S."/>
            <person name="Yamato K.T."/>
            <person name="Liu C."/>
            <person name="Berger F."/>
        </authorList>
    </citation>
    <scope>NUCLEOTIDE SEQUENCE [LARGE SCALE GENOMIC DNA]</scope>
    <source>
        <strain evidence="6">Tak-1</strain>
    </source>
</reference>
<evidence type="ECO:0000256" key="3">
    <source>
        <dbReference type="ARBA" id="ARBA00022840"/>
    </source>
</evidence>
<dbReference type="InterPro" id="IPR003593">
    <property type="entry name" value="AAA+_ATPase"/>
</dbReference>
<dbReference type="FunFam" id="3.40.50.300:FF:000093">
    <property type="entry name" value="Fidgetin-like 1"/>
    <property type="match status" value="1"/>
</dbReference>
<dbReference type="GO" id="GO:0005524">
    <property type="term" value="F:ATP binding"/>
    <property type="evidence" value="ECO:0007669"/>
    <property type="project" value="UniProtKB-KW"/>
</dbReference>
<keyword evidence="2" id="KW-0547">Nucleotide-binding</keyword>
<dbReference type="EMBL" id="AP019871">
    <property type="protein sequence ID" value="BBN13418.1"/>
    <property type="molecule type" value="Genomic_DNA"/>
</dbReference>
<dbReference type="Gene3D" id="1.10.8.60">
    <property type="match status" value="1"/>
</dbReference>
<dbReference type="GO" id="GO:0016887">
    <property type="term" value="F:ATP hydrolysis activity"/>
    <property type="evidence" value="ECO:0007669"/>
    <property type="project" value="InterPro"/>
</dbReference>
<dbReference type="Proteomes" id="UP001162541">
    <property type="component" value="Chromosome 6"/>
</dbReference>
<dbReference type="Pfam" id="PF24347">
    <property type="entry name" value="FIGL1_N"/>
    <property type="match status" value="1"/>
</dbReference>
<dbReference type="PANTHER" id="PTHR23074">
    <property type="entry name" value="AAA DOMAIN-CONTAINING"/>
    <property type="match status" value="1"/>
</dbReference>
<dbReference type="Pfam" id="PF00004">
    <property type="entry name" value="AAA"/>
    <property type="match status" value="1"/>
</dbReference>
<reference evidence="9" key="3">
    <citation type="journal article" date="2020" name="Curr. Biol.">
        <title>Chromatin organization in early land plants reveals an ancestral association between H3K27me3, transposons, and constitutive heterochromatin.</title>
        <authorList>
            <person name="Montgomery S.A."/>
            <person name="Tanizawa Y."/>
            <person name="Galik B."/>
            <person name="Wang N."/>
            <person name="Ito T."/>
            <person name="Mochizuki T."/>
            <person name="Akimcheva S."/>
            <person name="Bowman J.L."/>
            <person name="Cognat V."/>
            <person name="Marechal-Drouard L."/>
            <person name="Ekker H."/>
            <person name="Hong S.F."/>
            <person name="Kohchi T."/>
            <person name="Lin S.S."/>
            <person name="Liu L.D."/>
            <person name="Nakamura Y."/>
            <person name="Valeeva L.R."/>
            <person name="Shakirov E.V."/>
            <person name="Shippen D.E."/>
            <person name="Wei W.L."/>
            <person name="Yagura M."/>
            <person name="Yamaoka S."/>
            <person name="Yamato K.T."/>
            <person name="Liu C."/>
            <person name="Berger F."/>
        </authorList>
    </citation>
    <scope>NUCLEOTIDE SEQUENCE [LARGE SCALE GENOMIC DNA]</scope>
    <source>
        <strain evidence="9">Tak-1</strain>
    </source>
</reference>
<evidence type="ECO:0000313" key="8">
    <source>
        <dbReference type="Proteomes" id="UP000077202"/>
    </source>
</evidence>
<reference evidence="7 8" key="1">
    <citation type="submission" date="2016-03" db="EMBL/GenBank/DDBJ databases">
        <title>Mechanisms controlling the formation of the plant cell surface in tip-growing cells are functionally conserved among land plants.</title>
        <authorList>
            <person name="Honkanen S."/>
            <person name="Jones V.A."/>
            <person name="Morieri G."/>
            <person name="Champion C."/>
            <person name="Hetherington A.J."/>
            <person name="Kelly S."/>
            <person name="Saint-Marcoux D."/>
            <person name="Proust H."/>
            <person name="Prescott H."/>
            <person name="Dolan L."/>
        </authorList>
    </citation>
    <scope>NUCLEOTIDE SEQUENCE [LARGE SCALE GENOMIC DNA]</scope>
    <source>
        <strain evidence="8">cv. Tak-1 and cv. Tak-2</strain>
        <tissue evidence="7">Whole gametophyte</tissue>
    </source>
</reference>
<dbReference type="Proteomes" id="UP000077202">
    <property type="component" value="Unassembled WGS sequence"/>
</dbReference>
<dbReference type="InterPro" id="IPR027417">
    <property type="entry name" value="P-loop_NTPase"/>
</dbReference>
<dbReference type="SUPFAM" id="SSF52540">
    <property type="entry name" value="P-loop containing nucleoside triphosphate hydrolases"/>
    <property type="match status" value="1"/>
</dbReference>
<feature type="region of interest" description="Disordered" evidence="4">
    <location>
        <begin position="382"/>
        <end position="453"/>
    </location>
</feature>
<feature type="region of interest" description="Disordered" evidence="4">
    <location>
        <begin position="142"/>
        <end position="166"/>
    </location>
</feature>
<dbReference type="InterPro" id="IPR003959">
    <property type="entry name" value="ATPase_AAA_core"/>
</dbReference>
<dbReference type="PANTHER" id="PTHR23074:SF17">
    <property type="entry name" value="FIDGETIN-LIKE PROTEIN 1"/>
    <property type="match status" value="1"/>
</dbReference>
<dbReference type="Pfam" id="PF09336">
    <property type="entry name" value="Vps4_C"/>
    <property type="match status" value="1"/>
</dbReference>
<evidence type="ECO:0000313" key="7">
    <source>
        <dbReference type="EMBL" id="OAE31088.1"/>
    </source>
</evidence>
<dbReference type="PROSITE" id="PS00674">
    <property type="entry name" value="AAA"/>
    <property type="match status" value="1"/>
</dbReference>
<dbReference type="InterPro" id="IPR003960">
    <property type="entry name" value="ATPase_AAA_CS"/>
</dbReference>
<evidence type="ECO:0000313" key="6">
    <source>
        <dbReference type="EMBL" id="BBN13418.1"/>
    </source>
</evidence>